<name>A0ABQ4KJJ9_9BACI</name>
<dbReference type="Pfam" id="PF08924">
    <property type="entry name" value="Rv2525c_GlyHyd-like"/>
    <property type="match status" value="1"/>
</dbReference>
<evidence type="ECO:0000256" key="2">
    <source>
        <dbReference type="SAM" id="Phobius"/>
    </source>
</evidence>
<gene>
    <name evidence="4" type="ORF">J8TS2_24560</name>
</gene>
<comment type="caution">
    <text evidence="4">The sequence shown here is derived from an EMBL/GenBank/DDBJ whole genome shotgun (WGS) entry which is preliminary data.</text>
</comment>
<reference evidence="4 5" key="1">
    <citation type="submission" date="2021-03" db="EMBL/GenBank/DDBJ databases">
        <title>Antimicrobial resistance genes in bacteria isolated from Japanese honey, and their potential for conferring macrolide and lincosamide resistance in the American foulbrood pathogen Paenibacillus larvae.</title>
        <authorList>
            <person name="Okamoto M."/>
            <person name="Kumagai M."/>
            <person name="Kanamori H."/>
            <person name="Takamatsu D."/>
        </authorList>
    </citation>
    <scope>NUCLEOTIDE SEQUENCE [LARGE SCALE GENOMIC DNA]</scope>
    <source>
        <strain evidence="4 5">J8TS2</strain>
    </source>
</reference>
<dbReference type="Gene3D" id="3.20.20.80">
    <property type="entry name" value="Glycosidases"/>
    <property type="match status" value="1"/>
</dbReference>
<accession>A0ABQ4KJJ9</accession>
<dbReference type="InterPro" id="IPR015020">
    <property type="entry name" value="Rv2525c-like_Glyco_Hydro-like"/>
</dbReference>
<evidence type="ECO:0000313" key="5">
    <source>
        <dbReference type="Proteomes" id="UP000679950"/>
    </source>
</evidence>
<evidence type="ECO:0000259" key="3">
    <source>
        <dbReference type="Pfam" id="PF08924"/>
    </source>
</evidence>
<protein>
    <recommendedName>
        <fullName evidence="3">Rv2525c-like glycoside hydrolase-like domain-containing protein</fullName>
    </recommendedName>
</protein>
<keyword evidence="2" id="KW-0472">Membrane</keyword>
<dbReference type="EMBL" id="BORB01000019">
    <property type="protein sequence ID" value="GIN58137.1"/>
    <property type="molecule type" value="Genomic_DNA"/>
</dbReference>
<dbReference type="SUPFAM" id="SSF51445">
    <property type="entry name" value="(Trans)glycosidases"/>
    <property type="match status" value="1"/>
</dbReference>
<dbReference type="InterPro" id="IPR017853">
    <property type="entry name" value="GH"/>
</dbReference>
<keyword evidence="2" id="KW-0812">Transmembrane</keyword>
<feature type="domain" description="Rv2525c-like glycoside hydrolase-like" evidence="3">
    <location>
        <begin position="125"/>
        <end position="225"/>
    </location>
</feature>
<sequence length="309" mass="35382">MGEKSDFSIAVILLILMIPLFFFMIHNIDWTTGGPEDPDQNKKQEQGADQNDDKREENKDDEKDSGDKKNKDKDVDEEKDKDKENGKADENKKKREVVWGVDSASVTTEEMYVCVNDQFGKPEIWGRYLGSKEGVSRGITKKEVQYLHDREIKILPIYNHFTKAEGHDRGVELAQHAVSLAQEIGLPEDKAIFADIEPDYPVDASFIQGWYDGLKDTAYQPGIYGVFAEDQALFEIYNQVLKDNEELGKEMIIWSAHPQLEITTKDNAPKYEPIAPKNSLLLGWQYGIDAKECHIDTNLFKAEIIEYLW</sequence>
<evidence type="ECO:0000313" key="4">
    <source>
        <dbReference type="EMBL" id="GIN58137.1"/>
    </source>
</evidence>
<feature type="compositionally biased region" description="Basic and acidic residues" evidence="1">
    <location>
        <begin position="39"/>
        <end position="91"/>
    </location>
</feature>
<organism evidence="4 5">
    <name type="scientific">Lederbergia ruris</name>
    <dbReference type="NCBI Taxonomy" id="217495"/>
    <lineage>
        <taxon>Bacteria</taxon>
        <taxon>Bacillati</taxon>
        <taxon>Bacillota</taxon>
        <taxon>Bacilli</taxon>
        <taxon>Bacillales</taxon>
        <taxon>Bacillaceae</taxon>
        <taxon>Lederbergia</taxon>
    </lineage>
</organism>
<proteinExistence type="predicted"/>
<dbReference type="Proteomes" id="UP000679950">
    <property type="component" value="Unassembled WGS sequence"/>
</dbReference>
<keyword evidence="2" id="KW-1133">Transmembrane helix</keyword>
<keyword evidence="5" id="KW-1185">Reference proteome</keyword>
<evidence type="ECO:0000256" key="1">
    <source>
        <dbReference type="SAM" id="MobiDB-lite"/>
    </source>
</evidence>
<dbReference type="RefSeq" id="WP_212966447.1">
    <property type="nucleotide sequence ID" value="NZ_BORB01000019.1"/>
</dbReference>
<feature type="transmembrane region" description="Helical" evidence="2">
    <location>
        <begin position="7"/>
        <end position="25"/>
    </location>
</feature>
<feature type="region of interest" description="Disordered" evidence="1">
    <location>
        <begin position="31"/>
        <end position="91"/>
    </location>
</feature>